<evidence type="ECO:0000313" key="1">
    <source>
        <dbReference type="EMBL" id="KAG7439047.1"/>
    </source>
</evidence>
<reference evidence="1" key="1">
    <citation type="submission" date="2020-11" db="EMBL/GenBank/DDBJ databases">
        <title>Adaptations for nitrogen fixation in a non-lichenized fungal sporocarp promotes dispersal by wood-feeding termites.</title>
        <authorList>
            <consortium name="DOE Joint Genome Institute"/>
            <person name="Koch R.A."/>
            <person name="Yoon G."/>
            <person name="Arayal U."/>
            <person name="Lail K."/>
            <person name="Amirebrahimi M."/>
            <person name="Labutti K."/>
            <person name="Lipzen A."/>
            <person name="Riley R."/>
            <person name="Barry K."/>
            <person name="Henrissat B."/>
            <person name="Grigoriev I.V."/>
            <person name="Herr J.R."/>
            <person name="Aime M.C."/>
        </authorList>
    </citation>
    <scope>NUCLEOTIDE SEQUENCE</scope>
    <source>
        <strain evidence="1">MCA 3950</strain>
    </source>
</reference>
<dbReference type="EMBL" id="MU250663">
    <property type="protein sequence ID" value="KAG7439047.1"/>
    <property type="molecule type" value="Genomic_DNA"/>
</dbReference>
<comment type="caution">
    <text evidence="1">The sequence shown here is derived from an EMBL/GenBank/DDBJ whole genome shotgun (WGS) entry which is preliminary data.</text>
</comment>
<keyword evidence="2" id="KW-1185">Reference proteome</keyword>
<organism evidence="1 2">
    <name type="scientific">Guyanagaster necrorhizus</name>
    <dbReference type="NCBI Taxonomy" id="856835"/>
    <lineage>
        <taxon>Eukaryota</taxon>
        <taxon>Fungi</taxon>
        <taxon>Dikarya</taxon>
        <taxon>Basidiomycota</taxon>
        <taxon>Agaricomycotina</taxon>
        <taxon>Agaricomycetes</taxon>
        <taxon>Agaricomycetidae</taxon>
        <taxon>Agaricales</taxon>
        <taxon>Marasmiineae</taxon>
        <taxon>Physalacriaceae</taxon>
        <taxon>Guyanagaster</taxon>
    </lineage>
</organism>
<dbReference type="GeneID" id="66100507"/>
<protein>
    <submittedName>
        <fullName evidence="1">Uncharacterized protein</fullName>
    </submittedName>
</protein>
<name>A0A9P7VEF1_9AGAR</name>
<gene>
    <name evidence="1" type="ORF">BT62DRAFT_1014465</name>
</gene>
<proteinExistence type="predicted"/>
<evidence type="ECO:0000313" key="2">
    <source>
        <dbReference type="Proteomes" id="UP000812287"/>
    </source>
</evidence>
<sequence length="189" mass="20927">MCAAARVAVTNSVASMIPPARITTARRNTMSEHPTGDDPPRWSGTYLRYSPPTKLRQCIWPVGQVCGRHYILSMSSSDVVELLPWYRYRAGVSCGLPISAFASSAQLLPGWKSYNGAFRLRTGKAAEPVYALRPHSALVCVSFRAFPNNSKVSPSTQVTSYVFTIYVTIPIPGSPLLQQRRCRHNVRLL</sequence>
<dbReference type="AlphaFoldDB" id="A0A9P7VEF1"/>
<accession>A0A9P7VEF1</accession>
<dbReference type="RefSeq" id="XP_043032551.1">
    <property type="nucleotide sequence ID" value="XM_043178220.1"/>
</dbReference>
<dbReference type="Proteomes" id="UP000812287">
    <property type="component" value="Unassembled WGS sequence"/>
</dbReference>